<evidence type="ECO:0000259" key="2">
    <source>
        <dbReference type="PROSITE" id="PS51154"/>
    </source>
</evidence>
<dbReference type="AlphaFoldDB" id="A0A0E0UY76"/>
<dbReference type="Gene3D" id="3.40.220.10">
    <property type="entry name" value="Leucine Aminopeptidase, subunit E, domain 1"/>
    <property type="match status" value="1"/>
</dbReference>
<evidence type="ECO:0000313" key="4">
    <source>
        <dbReference type="Proteomes" id="UP000000486"/>
    </source>
</evidence>
<evidence type="ECO:0000256" key="1">
    <source>
        <dbReference type="ARBA" id="ARBA00035885"/>
    </source>
</evidence>
<dbReference type="InterPro" id="IPR050892">
    <property type="entry name" value="ADP-ribose_metab_enzymes"/>
</dbReference>
<gene>
    <name evidence="3" type="ordered locus">LMM7_2402</name>
</gene>
<dbReference type="SMART" id="SM00506">
    <property type="entry name" value="A1pp"/>
    <property type="match status" value="1"/>
</dbReference>
<dbReference type="RefSeq" id="WP_012580827.1">
    <property type="nucleotide sequence ID" value="NC_017537.1"/>
</dbReference>
<dbReference type="PROSITE" id="PS51154">
    <property type="entry name" value="MACRO"/>
    <property type="match status" value="1"/>
</dbReference>
<dbReference type="KEGG" id="lmq:LMM7_2402"/>
<dbReference type="GO" id="GO:0140291">
    <property type="term" value="P:peptidyl-glutamate ADP-deribosylation"/>
    <property type="evidence" value="ECO:0007669"/>
    <property type="project" value="TreeGrafter"/>
</dbReference>
<comment type="catalytic activity">
    <reaction evidence="1">
        <text>an N-(ADP-alpha-D-ribosyl)-thymidine in DNA + H2O = a thymidine in DNA + ADP-D-ribose</text>
        <dbReference type="Rhea" id="RHEA:71655"/>
        <dbReference type="Rhea" id="RHEA-COMP:13556"/>
        <dbReference type="Rhea" id="RHEA-COMP:18051"/>
        <dbReference type="ChEBI" id="CHEBI:15377"/>
        <dbReference type="ChEBI" id="CHEBI:57967"/>
        <dbReference type="ChEBI" id="CHEBI:137386"/>
        <dbReference type="ChEBI" id="CHEBI:191199"/>
    </reaction>
    <physiologicalReaction direction="left-to-right" evidence="1">
        <dbReference type="Rhea" id="RHEA:71656"/>
    </physiologicalReaction>
</comment>
<accession>A0A0E0UY76</accession>
<name>A0A0E0UY76_LISMM</name>
<dbReference type="HOGENOM" id="CLU_054419_3_1_9"/>
<dbReference type="InterPro" id="IPR002589">
    <property type="entry name" value="Macro_dom"/>
</dbReference>
<dbReference type="CDD" id="cd02901">
    <property type="entry name" value="Macro_Poa1p-like"/>
    <property type="match status" value="1"/>
</dbReference>
<dbReference type="Pfam" id="PF01661">
    <property type="entry name" value="Macro"/>
    <property type="match status" value="1"/>
</dbReference>
<dbReference type="EMBL" id="CP002816">
    <property type="protein sequence ID" value="AEH93407.1"/>
    <property type="molecule type" value="Genomic_DNA"/>
</dbReference>
<organism evidence="3 4">
    <name type="scientific">Listeria monocytogenes serotype 4a (strain M7)</name>
    <dbReference type="NCBI Taxonomy" id="1030009"/>
    <lineage>
        <taxon>Bacteria</taxon>
        <taxon>Bacillati</taxon>
        <taxon>Bacillota</taxon>
        <taxon>Bacilli</taxon>
        <taxon>Bacillales</taxon>
        <taxon>Listeriaceae</taxon>
        <taxon>Listeria</taxon>
    </lineage>
</organism>
<sequence length="156" mass="17560">MTQITYLKGDATNPMTKGNKIIAHICNDVGAWGKGFVLAISKKWKEPEKAYKKWYKDNNNFERGEVQLIPVTEYISVCNMIGQEGIRTGAKGVPIRYEAVESCLEKLCEMAKEQQASIHMPRIGCGLAGGKWEIIEPIIKKTLVDNGIEVYVYDFD</sequence>
<reference evidence="3 4" key="1">
    <citation type="journal article" date="2011" name="J. Bacteriol.">
        <title>Genome sequence of the nonpathogenic Listeria monocytogenes serovar 4a strain M7.</title>
        <authorList>
            <person name="Chen J."/>
            <person name="Xia Y."/>
            <person name="Cheng C."/>
            <person name="Fang C."/>
            <person name="Shan Y."/>
            <person name="Jin G."/>
            <person name="Fang W."/>
        </authorList>
    </citation>
    <scope>NUCLEOTIDE SEQUENCE [LARGE SCALE GENOMIC DNA]</scope>
    <source>
        <strain evidence="3 4">M7</strain>
    </source>
</reference>
<dbReference type="Proteomes" id="UP000000486">
    <property type="component" value="Chromosome"/>
</dbReference>
<dbReference type="PATRIC" id="fig|1030009.3.peg.2389"/>
<dbReference type="InterPro" id="IPR043472">
    <property type="entry name" value="Macro_dom-like"/>
</dbReference>
<dbReference type="SUPFAM" id="SSF52949">
    <property type="entry name" value="Macro domain-like"/>
    <property type="match status" value="1"/>
</dbReference>
<feature type="domain" description="Macro" evidence="2">
    <location>
        <begin position="1"/>
        <end position="156"/>
    </location>
</feature>
<proteinExistence type="predicted"/>
<evidence type="ECO:0000313" key="3">
    <source>
        <dbReference type="EMBL" id="AEH93407.1"/>
    </source>
</evidence>
<dbReference type="PANTHER" id="PTHR12521">
    <property type="entry name" value="PROTEIN C6ORF130"/>
    <property type="match status" value="1"/>
</dbReference>
<protein>
    <recommendedName>
        <fullName evidence="2">Macro domain-containing protein</fullName>
    </recommendedName>
</protein>
<dbReference type="PANTHER" id="PTHR12521:SF0">
    <property type="entry name" value="ADP-RIBOSE GLYCOHYDROLASE OARD1"/>
    <property type="match status" value="1"/>
</dbReference>